<gene>
    <name evidence="1" type="ORF">RFI_24717</name>
</gene>
<protein>
    <submittedName>
        <fullName evidence="1">Uncharacterized protein</fullName>
    </submittedName>
</protein>
<keyword evidence="2" id="KW-1185">Reference proteome</keyword>
<evidence type="ECO:0000313" key="1">
    <source>
        <dbReference type="EMBL" id="ETO12658.1"/>
    </source>
</evidence>
<dbReference type="AlphaFoldDB" id="X6MF61"/>
<dbReference type="Proteomes" id="UP000023152">
    <property type="component" value="Unassembled WGS sequence"/>
</dbReference>
<name>X6MF61_RETFI</name>
<dbReference type="EMBL" id="ASPP01021233">
    <property type="protein sequence ID" value="ETO12658.1"/>
    <property type="molecule type" value="Genomic_DNA"/>
</dbReference>
<accession>X6MF61</accession>
<evidence type="ECO:0000313" key="2">
    <source>
        <dbReference type="Proteomes" id="UP000023152"/>
    </source>
</evidence>
<organism evidence="1 2">
    <name type="scientific">Reticulomyxa filosa</name>
    <dbReference type="NCBI Taxonomy" id="46433"/>
    <lineage>
        <taxon>Eukaryota</taxon>
        <taxon>Sar</taxon>
        <taxon>Rhizaria</taxon>
        <taxon>Retaria</taxon>
        <taxon>Foraminifera</taxon>
        <taxon>Monothalamids</taxon>
        <taxon>Reticulomyxidae</taxon>
        <taxon>Reticulomyxa</taxon>
    </lineage>
</organism>
<comment type="caution">
    <text evidence="1">The sequence shown here is derived from an EMBL/GenBank/DDBJ whole genome shotgun (WGS) entry which is preliminary data.</text>
</comment>
<proteinExistence type="predicted"/>
<sequence>MLAVEGEDDHMYSLYHHNNGNNNVNNEAMSTIITIAITTMIAVEKRIIRMVKAITMSIAKFVNKKLRKNSHKTKEAIDSFLNAIFDLTRNEIRALITSYKCNDKNISGITRVYQLPLLTPED</sequence>
<reference evidence="1 2" key="1">
    <citation type="journal article" date="2013" name="Curr. Biol.">
        <title>The Genome of the Foraminiferan Reticulomyxa filosa.</title>
        <authorList>
            <person name="Glockner G."/>
            <person name="Hulsmann N."/>
            <person name="Schleicher M."/>
            <person name="Noegel A.A."/>
            <person name="Eichinger L."/>
            <person name="Gallinger C."/>
            <person name="Pawlowski J."/>
            <person name="Sierra R."/>
            <person name="Euteneuer U."/>
            <person name="Pillet L."/>
            <person name="Moustafa A."/>
            <person name="Platzer M."/>
            <person name="Groth M."/>
            <person name="Szafranski K."/>
            <person name="Schliwa M."/>
        </authorList>
    </citation>
    <scope>NUCLEOTIDE SEQUENCE [LARGE SCALE GENOMIC DNA]</scope>
</reference>